<keyword evidence="1" id="KW-0472">Membrane</keyword>
<keyword evidence="1" id="KW-0812">Transmembrane</keyword>
<gene>
    <name evidence="2" type="ORF">ABS648_07440</name>
</gene>
<evidence type="ECO:0000313" key="2">
    <source>
        <dbReference type="EMBL" id="XBY65589.1"/>
    </source>
</evidence>
<sequence length="108" mass="12465">MLDILLRYSPLISAAATLLGLLSLYLIYRQLKDSKSWNKLHFTYTFSPDSSALEEFEIFLDERLNLWNRDNPLTELEVKALIGKEHISPEDTEKLCQTFDASVKKKTA</sequence>
<accession>A0AAU7Y5X5</accession>
<protein>
    <submittedName>
        <fullName evidence="2">Uncharacterized protein</fullName>
    </submittedName>
</protein>
<feature type="transmembrane region" description="Helical" evidence="1">
    <location>
        <begin position="6"/>
        <end position="28"/>
    </location>
</feature>
<name>A0AAU7Y5X5_9PSED</name>
<reference evidence="2" key="1">
    <citation type="submission" date="2023-08" db="EMBL/GenBank/DDBJ databases">
        <title>Increased levels of nutrients transform a symbiont into a lethal pathobiont.</title>
        <authorList>
            <person name="Lachnit T."/>
            <person name="Ulrich L."/>
            <person name="Willmer F.M."/>
            <person name="Hasenbein T."/>
            <person name="Steiner L.X."/>
            <person name="Wolters M."/>
            <person name="Herbst E.M."/>
            <person name="Deines P."/>
        </authorList>
    </citation>
    <scope>NUCLEOTIDE SEQUENCE</scope>
    <source>
        <strain evidence="2">T3</strain>
    </source>
</reference>
<proteinExistence type="predicted"/>
<keyword evidence="1" id="KW-1133">Transmembrane helix</keyword>
<dbReference type="AlphaFoldDB" id="A0AAU7Y5X5"/>
<dbReference type="RefSeq" id="WP_350447950.1">
    <property type="nucleotide sequence ID" value="NZ_CP158373.1"/>
</dbReference>
<evidence type="ECO:0000256" key="1">
    <source>
        <dbReference type="SAM" id="Phobius"/>
    </source>
</evidence>
<organism evidence="2">
    <name type="scientific">Pseudomonas solani</name>
    <dbReference type="NCBI Taxonomy" id="2731552"/>
    <lineage>
        <taxon>Bacteria</taxon>
        <taxon>Pseudomonadati</taxon>
        <taxon>Pseudomonadota</taxon>
        <taxon>Gammaproteobacteria</taxon>
        <taxon>Pseudomonadales</taxon>
        <taxon>Pseudomonadaceae</taxon>
        <taxon>Pseudomonas</taxon>
    </lineage>
</organism>
<dbReference type="EMBL" id="CP158373">
    <property type="protein sequence ID" value="XBY65589.1"/>
    <property type="molecule type" value="Genomic_DNA"/>
</dbReference>